<gene>
    <name evidence="7" type="ORF">BDP27DRAFT_1418824</name>
</gene>
<evidence type="ECO:0000256" key="1">
    <source>
        <dbReference type="ARBA" id="ARBA00004141"/>
    </source>
</evidence>
<keyword evidence="3 6" id="KW-1133">Transmembrane helix</keyword>
<evidence type="ECO:0000313" key="8">
    <source>
        <dbReference type="Proteomes" id="UP000772434"/>
    </source>
</evidence>
<evidence type="ECO:0000256" key="4">
    <source>
        <dbReference type="ARBA" id="ARBA00023136"/>
    </source>
</evidence>
<sequence length="321" mass="36232">MLSGSSLNTFVSRANGTDSDQSQASDNPYGYQPSFAVAVLFLTLFGITTFVHFIQACYHRKWFFLYTAVFAGAIEIAGWYGREWSSRDVTNQNAFTIEIICTIVAPTPLLAANFIILSRLIRKLGEGYSRLSPRLYSRIFVSCDVFGFFVQVGGGSIASGDNPTQKTVDLGSNIMLGGVAFQTFVIVCYMVLAAEYFWRFAHERPIRRRSTRENFHRGVINSRIKLLIYVVLFNTCCLLIRSVYRTIELEDGFQGNVIHTQWLFNVFDATMVVLAMFAYNFAHFGRLVDESDNSDMQRVDPSPSSEYLAGGIPMERNMDKV</sequence>
<keyword evidence="2 6" id="KW-0812">Transmembrane</keyword>
<dbReference type="OrthoDB" id="3358017at2759"/>
<name>A0A9P5UA68_9AGAR</name>
<feature type="transmembrane region" description="Helical" evidence="6">
    <location>
        <begin position="94"/>
        <end position="115"/>
    </location>
</feature>
<feature type="transmembrane region" description="Helical" evidence="6">
    <location>
        <begin position="35"/>
        <end position="54"/>
    </location>
</feature>
<dbReference type="PANTHER" id="PTHR31465:SF9">
    <property type="entry name" value="SPHINGOID LONG-CHAIN BASE TRANSPORTER RSB1"/>
    <property type="match status" value="1"/>
</dbReference>
<comment type="caution">
    <text evidence="7">The sequence shown here is derived from an EMBL/GenBank/DDBJ whole genome shotgun (WGS) entry which is preliminary data.</text>
</comment>
<dbReference type="InterPro" id="IPR007568">
    <property type="entry name" value="RTA1"/>
</dbReference>
<dbReference type="EMBL" id="JADNRY010000030">
    <property type="protein sequence ID" value="KAF9071717.1"/>
    <property type="molecule type" value="Genomic_DNA"/>
</dbReference>
<feature type="transmembrane region" description="Helical" evidence="6">
    <location>
        <begin position="135"/>
        <end position="154"/>
    </location>
</feature>
<evidence type="ECO:0000256" key="5">
    <source>
        <dbReference type="SAM" id="MobiDB-lite"/>
    </source>
</evidence>
<evidence type="ECO:0000313" key="7">
    <source>
        <dbReference type="EMBL" id="KAF9071717.1"/>
    </source>
</evidence>
<accession>A0A9P5UA68</accession>
<evidence type="ECO:0000256" key="3">
    <source>
        <dbReference type="ARBA" id="ARBA00022989"/>
    </source>
</evidence>
<proteinExistence type="predicted"/>
<comment type="subcellular location">
    <subcellularLocation>
        <location evidence="1">Membrane</location>
        <topology evidence="1">Multi-pass membrane protein</topology>
    </subcellularLocation>
</comment>
<dbReference type="GO" id="GO:0000324">
    <property type="term" value="C:fungal-type vacuole"/>
    <property type="evidence" value="ECO:0007669"/>
    <property type="project" value="TreeGrafter"/>
</dbReference>
<keyword evidence="8" id="KW-1185">Reference proteome</keyword>
<dbReference type="Proteomes" id="UP000772434">
    <property type="component" value="Unassembled WGS sequence"/>
</dbReference>
<dbReference type="AlphaFoldDB" id="A0A9P5UA68"/>
<feature type="transmembrane region" description="Helical" evidence="6">
    <location>
        <begin position="63"/>
        <end position="82"/>
    </location>
</feature>
<reference evidence="7" key="1">
    <citation type="submission" date="2020-11" db="EMBL/GenBank/DDBJ databases">
        <authorList>
            <consortium name="DOE Joint Genome Institute"/>
            <person name="Ahrendt S."/>
            <person name="Riley R."/>
            <person name="Andreopoulos W."/>
            <person name="Labutti K."/>
            <person name="Pangilinan J."/>
            <person name="Ruiz-Duenas F.J."/>
            <person name="Barrasa J.M."/>
            <person name="Sanchez-Garcia M."/>
            <person name="Camarero S."/>
            <person name="Miyauchi S."/>
            <person name="Serrano A."/>
            <person name="Linde D."/>
            <person name="Babiker R."/>
            <person name="Drula E."/>
            <person name="Ayuso-Fernandez I."/>
            <person name="Pacheco R."/>
            <person name="Padilla G."/>
            <person name="Ferreira P."/>
            <person name="Barriuso J."/>
            <person name="Kellner H."/>
            <person name="Castanera R."/>
            <person name="Alfaro M."/>
            <person name="Ramirez L."/>
            <person name="Pisabarro A.G."/>
            <person name="Kuo A."/>
            <person name="Tritt A."/>
            <person name="Lipzen A."/>
            <person name="He G."/>
            <person name="Yan M."/>
            <person name="Ng V."/>
            <person name="Cullen D."/>
            <person name="Martin F."/>
            <person name="Rosso M.-N."/>
            <person name="Henrissat B."/>
            <person name="Hibbett D."/>
            <person name="Martinez A.T."/>
            <person name="Grigoriev I.V."/>
        </authorList>
    </citation>
    <scope>NUCLEOTIDE SEQUENCE</scope>
    <source>
        <strain evidence="7">AH 40177</strain>
    </source>
</reference>
<feature type="region of interest" description="Disordered" evidence="5">
    <location>
        <begin position="293"/>
        <end position="321"/>
    </location>
</feature>
<feature type="transmembrane region" description="Helical" evidence="6">
    <location>
        <begin position="264"/>
        <end position="282"/>
    </location>
</feature>
<dbReference type="PANTHER" id="PTHR31465">
    <property type="entry name" value="PROTEIN RTA1-RELATED"/>
    <property type="match status" value="1"/>
</dbReference>
<organism evidence="7 8">
    <name type="scientific">Rhodocollybia butyracea</name>
    <dbReference type="NCBI Taxonomy" id="206335"/>
    <lineage>
        <taxon>Eukaryota</taxon>
        <taxon>Fungi</taxon>
        <taxon>Dikarya</taxon>
        <taxon>Basidiomycota</taxon>
        <taxon>Agaricomycotina</taxon>
        <taxon>Agaricomycetes</taxon>
        <taxon>Agaricomycetidae</taxon>
        <taxon>Agaricales</taxon>
        <taxon>Marasmiineae</taxon>
        <taxon>Omphalotaceae</taxon>
        <taxon>Rhodocollybia</taxon>
    </lineage>
</organism>
<keyword evidence="4 6" id="KW-0472">Membrane</keyword>
<feature type="transmembrane region" description="Helical" evidence="6">
    <location>
        <begin position="226"/>
        <end position="244"/>
    </location>
</feature>
<evidence type="ECO:0000256" key="2">
    <source>
        <dbReference type="ARBA" id="ARBA00022692"/>
    </source>
</evidence>
<dbReference type="GO" id="GO:0005886">
    <property type="term" value="C:plasma membrane"/>
    <property type="evidence" value="ECO:0007669"/>
    <property type="project" value="TreeGrafter"/>
</dbReference>
<dbReference type="Pfam" id="PF04479">
    <property type="entry name" value="RTA1"/>
    <property type="match status" value="1"/>
</dbReference>
<feature type="transmembrane region" description="Helical" evidence="6">
    <location>
        <begin position="174"/>
        <end position="198"/>
    </location>
</feature>
<protein>
    <submittedName>
        <fullName evidence="7">RTA1-domain-containing protein</fullName>
    </submittedName>
</protein>
<evidence type="ECO:0000256" key="6">
    <source>
        <dbReference type="SAM" id="Phobius"/>
    </source>
</evidence>